<comment type="function">
    <text evidence="6">Subunit of the V1 complex of vacuolar(H+)-ATPase (V-ATPase), a multisubunit enzyme composed of a peripheral complex (V1) that hydrolyzes ATP and a membrane integral complex (V0) that translocates protons. V-ATPase is responsible for acidifying and maintaining the pH of intracellular compartments and in some cell types, is targeted to the plasma membrane, where it is responsible for acidifying the extracellular environment.</text>
</comment>
<dbReference type="InterPro" id="IPR005124">
    <property type="entry name" value="V-ATPase_G"/>
</dbReference>
<evidence type="ECO:0000313" key="8">
    <source>
        <dbReference type="EMBL" id="GHP08557.1"/>
    </source>
</evidence>
<keyword evidence="5 6" id="KW-0406">Ion transport</keyword>
<evidence type="ECO:0000256" key="4">
    <source>
        <dbReference type="ARBA" id="ARBA00022781"/>
    </source>
</evidence>
<name>A0A830HUF0_9CHLO</name>
<comment type="function">
    <text evidence="1">Catalytic subunit of the peripheral V1 complex of vacuolar ATPase (V-ATPase). V-ATPase is responsible for acidifying a variety of intracellular compartments in eukaryotic cells.</text>
</comment>
<comment type="similarity">
    <text evidence="2 6">Belongs to the V-ATPase G subunit family.</text>
</comment>
<evidence type="ECO:0000256" key="7">
    <source>
        <dbReference type="SAM" id="Coils"/>
    </source>
</evidence>
<comment type="caution">
    <text evidence="8">The sequence shown here is derived from an EMBL/GenBank/DDBJ whole genome shotgun (WGS) entry which is preliminary data.</text>
</comment>
<evidence type="ECO:0000256" key="2">
    <source>
        <dbReference type="ARBA" id="ARBA00010066"/>
    </source>
</evidence>
<evidence type="ECO:0000313" key="9">
    <source>
        <dbReference type="Proteomes" id="UP000660262"/>
    </source>
</evidence>
<organism evidence="8 9">
    <name type="scientific">Pycnococcus provasolii</name>
    <dbReference type="NCBI Taxonomy" id="41880"/>
    <lineage>
        <taxon>Eukaryota</taxon>
        <taxon>Viridiplantae</taxon>
        <taxon>Chlorophyta</taxon>
        <taxon>Pseudoscourfieldiophyceae</taxon>
        <taxon>Pseudoscourfieldiales</taxon>
        <taxon>Pycnococcaceae</taxon>
        <taxon>Pycnococcus</taxon>
    </lineage>
</organism>
<comment type="subunit">
    <text evidence="6">V-ATPase is a heteromultimeric enzyme made up of two complexes: the ATP-hydrolytic V1 complex and the proton translocation V0 complex.</text>
</comment>
<dbReference type="NCBIfam" id="TIGR01147">
    <property type="entry name" value="V_ATP_synt_G"/>
    <property type="match status" value="1"/>
</dbReference>
<keyword evidence="3 6" id="KW-0813">Transport</keyword>
<dbReference type="Pfam" id="PF03179">
    <property type="entry name" value="V-ATPase_G"/>
    <property type="match status" value="1"/>
</dbReference>
<gene>
    <name evidence="8" type="ORF">PPROV_000729400</name>
</gene>
<evidence type="ECO:0000256" key="1">
    <source>
        <dbReference type="ARBA" id="ARBA00003847"/>
    </source>
</evidence>
<dbReference type="GO" id="GO:0046961">
    <property type="term" value="F:proton-transporting ATPase activity, rotational mechanism"/>
    <property type="evidence" value="ECO:0007669"/>
    <property type="project" value="InterPro"/>
</dbReference>
<dbReference type="EMBL" id="BNJQ01000021">
    <property type="protein sequence ID" value="GHP08557.1"/>
    <property type="molecule type" value="Genomic_DNA"/>
</dbReference>
<protein>
    <recommendedName>
        <fullName evidence="6">V-type proton ATPase subunit G</fullName>
    </recommendedName>
</protein>
<dbReference type="OrthoDB" id="250802at2759"/>
<dbReference type="Proteomes" id="UP000660262">
    <property type="component" value="Unassembled WGS sequence"/>
</dbReference>
<keyword evidence="7" id="KW-0175">Coiled coil</keyword>
<sequence>MADSTISLLLDAEKEAQRVVETARREKAQRLKQAKEDAAAEVAAFRKTREEEMTMRLAQSVDSSGNLASALSERTDEEVEKLKALASQNERKTVDMLLSLVVAADSSA</sequence>
<proteinExistence type="inferred from homology"/>
<keyword evidence="9" id="KW-1185">Reference proteome</keyword>
<dbReference type="GO" id="GO:0000221">
    <property type="term" value="C:vacuolar proton-transporting V-type ATPase, V1 domain"/>
    <property type="evidence" value="ECO:0007669"/>
    <property type="project" value="TreeGrafter"/>
</dbReference>
<evidence type="ECO:0000256" key="5">
    <source>
        <dbReference type="ARBA" id="ARBA00023065"/>
    </source>
</evidence>
<dbReference type="Gene3D" id="1.20.5.2950">
    <property type="match status" value="1"/>
</dbReference>
<dbReference type="PANTHER" id="PTHR12713">
    <property type="entry name" value="VACUOLAR ATP SYNTHASE SUBUNIT G"/>
    <property type="match status" value="1"/>
</dbReference>
<reference evidence="8" key="1">
    <citation type="submission" date="2020-10" db="EMBL/GenBank/DDBJ databases">
        <title>Unveiling of a novel bifunctional photoreceptor, Dualchrome1, isolated from a cosmopolitan green alga.</title>
        <authorList>
            <person name="Suzuki S."/>
            <person name="Kawachi M."/>
        </authorList>
    </citation>
    <scope>NUCLEOTIDE SEQUENCE</scope>
    <source>
        <strain evidence="8">NIES 2893</strain>
    </source>
</reference>
<dbReference type="PANTHER" id="PTHR12713:SF11">
    <property type="entry name" value="V-TYPE PROTON ATPASE SUBUNIT G"/>
    <property type="match status" value="1"/>
</dbReference>
<evidence type="ECO:0000256" key="6">
    <source>
        <dbReference type="RuleBase" id="RU364019"/>
    </source>
</evidence>
<dbReference type="AlphaFoldDB" id="A0A830HUF0"/>
<evidence type="ECO:0000256" key="3">
    <source>
        <dbReference type="ARBA" id="ARBA00022448"/>
    </source>
</evidence>
<feature type="coiled-coil region" evidence="7">
    <location>
        <begin position="9"/>
        <end position="48"/>
    </location>
</feature>
<accession>A0A830HUF0</accession>
<dbReference type="GO" id="GO:0016887">
    <property type="term" value="F:ATP hydrolysis activity"/>
    <property type="evidence" value="ECO:0007669"/>
    <property type="project" value="TreeGrafter"/>
</dbReference>
<keyword evidence="4 6" id="KW-0375">Hydrogen ion transport</keyword>